<protein>
    <submittedName>
        <fullName evidence="1">Uncharacterized protein</fullName>
    </submittedName>
</protein>
<dbReference type="AlphaFoldDB" id="A0A372JTU5"/>
<reference evidence="1 2" key="1">
    <citation type="submission" date="2018-08" db="EMBL/GenBank/DDBJ databases">
        <title>Actinomadura jelena sp. nov., a novel Actinomycete isolated from soil in Chad.</title>
        <authorList>
            <person name="Shi L."/>
        </authorList>
    </citation>
    <scope>NUCLEOTIDE SEQUENCE [LARGE SCALE GENOMIC DNA]</scope>
    <source>
        <strain evidence="1 2">NEAU-G17</strain>
    </source>
</reference>
<dbReference type="Proteomes" id="UP000261811">
    <property type="component" value="Unassembled WGS sequence"/>
</dbReference>
<keyword evidence="2" id="KW-1185">Reference proteome</keyword>
<evidence type="ECO:0000313" key="1">
    <source>
        <dbReference type="EMBL" id="RFU43453.1"/>
    </source>
</evidence>
<comment type="caution">
    <text evidence="1">The sequence shown here is derived from an EMBL/GenBank/DDBJ whole genome shotgun (WGS) entry which is preliminary data.</text>
</comment>
<dbReference type="EMBL" id="QURH01000015">
    <property type="protein sequence ID" value="RFU43453.1"/>
    <property type="molecule type" value="Genomic_DNA"/>
</dbReference>
<evidence type="ECO:0000313" key="2">
    <source>
        <dbReference type="Proteomes" id="UP000261811"/>
    </source>
</evidence>
<dbReference type="OrthoDB" id="3539696at2"/>
<proteinExistence type="predicted"/>
<organism evidence="1 2">
    <name type="scientific">Actinomadura logoneensis</name>
    <dbReference type="NCBI Taxonomy" id="2293572"/>
    <lineage>
        <taxon>Bacteria</taxon>
        <taxon>Bacillati</taxon>
        <taxon>Actinomycetota</taxon>
        <taxon>Actinomycetes</taxon>
        <taxon>Streptosporangiales</taxon>
        <taxon>Thermomonosporaceae</taxon>
        <taxon>Actinomadura</taxon>
    </lineage>
</organism>
<name>A0A372JTU5_9ACTN</name>
<sequence>MTANLFRYASEARARGVRDGRVEGQAEGVLLVLEGRGLTVSSDACERILECTDPERLRDWLTRAGTVGSPDELLQ</sequence>
<gene>
    <name evidence="1" type="ORF">DZF91_01105</name>
</gene>
<accession>A0A372JTU5</accession>
<dbReference type="RefSeq" id="WP_117355656.1">
    <property type="nucleotide sequence ID" value="NZ_QURH01000015.1"/>
</dbReference>